<organism evidence="2 3">
    <name type="scientific">Portunus trituberculatus</name>
    <name type="common">Swimming crab</name>
    <name type="synonym">Neptunus trituberculatus</name>
    <dbReference type="NCBI Taxonomy" id="210409"/>
    <lineage>
        <taxon>Eukaryota</taxon>
        <taxon>Metazoa</taxon>
        <taxon>Ecdysozoa</taxon>
        <taxon>Arthropoda</taxon>
        <taxon>Crustacea</taxon>
        <taxon>Multicrustacea</taxon>
        <taxon>Malacostraca</taxon>
        <taxon>Eumalacostraca</taxon>
        <taxon>Eucarida</taxon>
        <taxon>Decapoda</taxon>
        <taxon>Pleocyemata</taxon>
        <taxon>Brachyura</taxon>
        <taxon>Eubrachyura</taxon>
        <taxon>Portunoidea</taxon>
        <taxon>Portunidae</taxon>
        <taxon>Portuninae</taxon>
        <taxon>Portunus</taxon>
    </lineage>
</organism>
<comment type="caution">
    <text evidence="2">The sequence shown here is derived from an EMBL/GenBank/DDBJ whole genome shotgun (WGS) entry which is preliminary data.</text>
</comment>
<dbReference type="AlphaFoldDB" id="A0A5B7EBH2"/>
<accession>A0A5B7EBH2</accession>
<dbReference type="EMBL" id="VSRR010002304">
    <property type="protein sequence ID" value="MPC30705.1"/>
    <property type="molecule type" value="Genomic_DNA"/>
</dbReference>
<evidence type="ECO:0000313" key="3">
    <source>
        <dbReference type="Proteomes" id="UP000324222"/>
    </source>
</evidence>
<name>A0A5B7EBH2_PORTR</name>
<gene>
    <name evidence="2" type="ORF">E2C01_023974</name>
</gene>
<proteinExistence type="predicted"/>
<dbReference type="Proteomes" id="UP000324222">
    <property type="component" value="Unassembled WGS sequence"/>
</dbReference>
<reference evidence="2 3" key="1">
    <citation type="submission" date="2019-05" db="EMBL/GenBank/DDBJ databases">
        <title>Another draft genome of Portunus trituberculatus and its Hox gene families provides insights of decapod evolution.</title>
        <authorList>
            <person name="Jeong J.-H."/>
            <person name="Song I."/>
            <person name="Kim S."/>
            <person name="Choi T."/>
            <person name="Kim D."/>
            <person name="Ryu S."/>
            <person name="Kim W."/>
        </authorList>
    </citation>
    <scope>NUCLEOTIDE SEQUENCE [LARGE SCALE GENOMIC DNA]</scope>
    <source>
        <tissue evidence="2">Muscle</tissue>
    </source>
</reference>
<sequence length="102" mass="11206">MKYDENKSKGGELTEKTLKLLKGIKFTRKSTRSNSDPLLGSEAKNTSFHAKTPSPSTGSTNRSPELQGNLTRHVARHTGQYSRCIGTLHQVMASSVWACLLT</sequence>
<protein>
    <submittedName>
        <fullName evidence="2">Uncharacterized protein</fullName>
    </submittedName>
</protein>
<feature type="compositionally biased region" description="Polar residues" evidence="1">
    <location>
        <begin position="43"/>
        <end position="70"/>
    </location>
</feature>
<evidence type="ECO:0000313" key="2">
    <source>
        <dbReference type="EMBL" id="MPC30705.1"/>
    </source>
</evidence>
<feature type="region of interest" description="Disordered" evidence="1">
    <location>
        <begin position="29"/>
        <end position="71"/>
    </location>
</feature>
<evidence type="ECO:0000256" key="1">
    <source>
        <dbReference type="SAM" id="MobiDB-lite"/>
    </source>
</evidence>
<keyword evidence="3" id="KW-1185">Reference proteome</keyword>